<protein>
    <submittedName>
        <fullName evidence="1">Uncharacterized protein</fullName>
    </submittedName>
</protein>
<comment type="caution">
    <text evidence="1">The sequence shown here is derived from an EMBL/GenBank/DDBJ whole genome shotgun (WGS) entry which is preliminary data.</text>
</comment>
<evidence type="ECO:0000313" key="1">
    <source>
        <dbReference type="EMBL" id="MBO2458530.1"/>
    </source>
</evidence>
<dbReference type="RefSeq" id="WP_208240678.1">
    <property type="nucleotide sequence ID" value="NZ_JAGEPF010000008.1"/>
</dbReference>
<accession>A0ABS3RR20</accession>
<gene>
    <name evidence="1" type="ORF">J4709_13215</name>
</gene>
<reference evidence="1 2" key="1">
    <citation type="submission" date="2021-03" db="EMBL/GenBank/DDBJ databases">
        <title>Actinomadura violae sp. nov., isolated from lichen in Thailand.</title>
        <authorList>
            <person name="Kanchanasin P."/>
            <person name="Saeng-In P."/>
            <person name="Phongsopitanun W."/>
            <person name="Yuki M."/>
            <person name="Kudo T."/>
            <person name="Ohkuma M."/>
            <person name="Tanasupawat S."/>
        </authorList>
    </citation>
    <scope>NUCLEOTIDE SEQUENCE [LARGE SCALE GENOMIC DNA]</scope>
    <source>
        <strain evidence="1 2">LCR2-06</strain>
    </source>
</reference>
<sequence length="59" mass="6175">MEIPRTLALSGHSPGSGGVQTFTWELVRRLAADRVVVGAPAQPGAADFDAGLDFPGVRR</sequence>
<name>A0ABS3RR20_9ACTN</name>
<dbReference type="EMBL" id="JAGEPF010000008">
    <property type="protein sequence ID" value="MBO2458530.1"/>
    <property type="molecule type" value="Genomic_DNA"/>
</dbReference>
<keyword evidence="2" id="KW-1185">Reference proteome</keyword>
<dbReference type="Gene3D" id="3.40.50.2000">
    <property type="entry name" value="Glycogen Phosphorylase B"/>
    <property type="match status" value="1"/>
</dbReference>
<proteinExistence type="predicted"/>
<dbReference type="Proteomes" id="UP000680206">
    <property type="component" value="Unassembled WGS sequence"/>
</dbReference>
<evidence type="ECO:0000313" key="2">
    <source>
        <dbReference type="Proteomes" id="UP000680206"/>
    </source>
</evidence>
<organism evidence="1 2">
    <name type="scientific">Actinomadura violacea</name>
    <dbReference type="NCBI Taxonomy" id="2819934"/>
    <lineage>
        <taxon>Bacteria</taxon>
        <taxon>Bacillati</taxon>
        <taxon>Actinomycetota</taxon>
        <taxon>Actinomycetes</taxon>
        <taxon>Streptosporangiales</taxon>
        <taxon>Thermomonosporaceae</taxon>
        <taxon>Actinomadura</taxon>
    </lineage>
</organism>